<proteinExistence type="predicted"/>
<organism evidence="3 4">
    <name type="scientific">Paenimyroides aestuarii</name>
    <dbReference type="NCBI Taxonomy" id="2968490"/>
    <lineage>
        <taxon>Bacteria</taxon>
        <taxon>Pseudomonadati</taxon>
        <taxon>Bacteroidota</taxon>
        <taxon>Flavobacteriia</taxon>
        <taxon>Flavobacteriales</taxon>
        <taxon>Flavobacteriaceae</taxon>
        <taxon>Paenimyroides</taxon>
    </lineage>
</organism>
<evidence type="ECO:0000259" key="2">
    <source>
        <dbReference type="Pfam" id="PF18962"/>
    </source>
</evidence>
<evidence type="ECO:0000256" key="1">
    <source>
        <dbReference type="ARBA" id="ARBA00022729"/>
    </source>
</evidence>
<dbReference type="Proteomes" id="UP001317001">
    <property type="component" value="Chromosome"/>
</dbReference>
<keyword evidence="4" id="KW-1185">Reference proteome</keyword>
<dbReference type="EMBL" id="CP102382">
    <property type="protein sequence ID" value="UUV22666.1"/>
    <property type="molecule type" value="Genomic_DNA"/>
</dbReference>
<evidence type="ECO:0000313" key="4">
    <source>
        <dbReference type="Proteomes" id="UP001317001"/>
    </source>
</evidence>
<evidence type="ECO:0000313" key="3">
    <source>
        <dbReference type="EMBL" id="UUV22666.1"/>
    </source>
</evidence>
<dbReference type="Pfam" id="PF18962">
    <property type="entry name" value="Por_Secre_tail"/>
    <property type="match status" value="1"/>
</dbReference>
<protein>
    <submittedName>
        <fullName evidence="3">T9SS type A sorting domain-containing protein</fullName>
    </submittedName>
</protein>
<gene>
    <name evidence="3" type="ORF">NPX36_06390</name>
</gene>
<feature type="domain" description="Secretion system C-terminal sorting" evidence="2">
    <location>
        <begin position="279"/>
        <end position="350"/>
    </location>
</feature>
<accession>A0ABY5NVQ0</accession>
<dbReference type="Gene3D" id="2.60.40.3080">
    <property type="match status" value="1"/>
</dbReference>
<dbReference type="NCBIfam" id="TIGR04183">
    <property type="entry name" value="Por_Secre_tail"/>
    <property type="match status" value="1"/>
</dbReference>
<name>A0ABY5NVQ0_9FLAO</name>
<dbReference type="RefSeq" id="WP_257500580.1">
    <property type="nucleotide sequence ID" value="NZ_CP102382.1"/>
</dbReference>
<sequence length="352" mass="39836">MKKILIIGTLLLYHTLLTAQVLYNETFDSYNWGNVGTDPTGQIPGQGGWLTEGVFAQHNSVFTIVNETNRGKVLDFTTPYSMVQGRYLLIKPHLNTLIDNRTAGNDVIKIEIDYFTGNKIPGAHAISNIRLLLKDMSLYQPQDEFIFIQLSKDDGTFNAATDRDNPYNSQIFAQYSNFPFNTWVTLIMYLDYTNNKIYMHIPQFNKVSSSGLVTNPTSTKLMQDYKLERLVLETFIGNSTINRYSSQRYDNIKITAMSVVPPEVIALSTIEQLASKFNLYPNPASSVVNITNTENMQIQQITVYDVAGKQLSTQTYNNETDIQLNVEHLASGTYMLHLQTHQGTAVKKLVKK</sequence>
<reference evidence="3 4" key="1">
    <citation type="submission" date="2022-08" db="EMBL/GenBank/DDBJ databases">
        <title>Myroides zhujiangensis sp. nov., a novel bacterium isolated from sediment in the Pearl River Estuary.</title>
        <authorList>
            <person name="Cui L."/>
        </authorList>
    </citation>
    <scope>NUCLEOTIDE SEQUENCE [LARGE SCALE GENOMIC DNA]</scope>
    <source>
        <strain evidence="3 4">SCSIO 72103</strain>
    </source>
</reference>
<dbReference type="InterPro" id="IPR026444">
    <property type="entry name" value="Secre_tail"/>
</dbReference>
<keyword evidence="1" id="KW-0732">Signal</keyword>